<dbReference type="PRINTS" id="PR01100">
    <property type="entry name" value="SHIKIMTKNASE"/>
</dbReference>
<evidence type="ECO:0000313" key="8">
    <source>
        <dbReference type="EMBL" id="SMC16939.1"/>
    </source>
</evidence>
<dbReference type="PANTHER" id="PTHR21087:SF16">
    <property type="entry name" value="SHIKIMATE KINASE 1, CHLOROPLASTIC"/>
    <property type="match status" value="1"/>
</dbReference>
<dbReference type="SUPFAM" id="SSF52540">
    <property type="entry name" value="P-loop containing nucleoside triphosphate hydrolases"/>
    <property type="match status" value="1"/>
</dbReference>
<keyword evidence="9" id="KW-1185">Reference proteome</keyword>
<sequence length="187" mass="20521">MDRKRIAGARLSQTDRNLVLIGMPGVGKSTLGVLVAKALSTPFLDTDLQIQAEHGKRLHEIIARVGLARFKQVEEEAVCSLAVTGTVIATGGSVIYSDRAMAHLKAHGGVLWLDLSCPLLEKRLGDLDERGVVRAPGQTLQDLYDERRPLYERHADVRVLLDGLDHKAGAAAIVRAWQAWKDERGRD</sequence>
<dbReference type="GO" id="GO:0000287">
    <property type="term" value="F:magnesium ion binding"/>
    <property type="evidence" value="ECO:0007669"/>
    <property type="project" value="UniProtKB-UniRule"/>
</dbReference>
<comment type="subcellular location">
    <subcellularLocation>
        <location evidence="7">Cytoplasm</location>
    </subcellularLocation>
</comment>
<dbReference type="InterPro" id="IPR031322">
    <property type="entry name" value="Shikimate/glucono_kinase"/>
</dbReference>
<dbReference type="InterPro" id="IPR000623">
    <property type="entry name" value="Shikimate_kinase/TSH1"/>
</dbReference>
<dbReference type="GO" id="GO:0005829">
    <property type="term" value="C:cytosol"/>
    <property type="evidence" value="ECO:0007669"/>
    <property type="project" value="TreeGrafter"/>
</dbReference>
<dbReference type="STRING" id="1121390.SAMN02746041_00199"/>
<evidence type="ECO:0000313" key="9">
    <source>
        <dbReference type="Proteomes" id="UP000192783"/>
    </source>
</evidence>
<dbReference type="Pfam" id="PF01202">
    <property type="entry name" value="SKI"/>
    <property type="match status" value="1"/>
</dbReference>
<keyword evidence="7" id="KW-0460">Magnesium</keyword>
<evidence type="ECO:0000256" key="4">
    <source>
        <dbReference type="ARBA" id="ARBA00022777"/>
    </source>
</evidence>
<keyword evidence="1 7" id="KW-0028">Amino-acid biosynthesis</keyword>
<evidence type="ECO:0000256" key="6">
    <source>
        <dbReference type="ARBA" id="ARBA00023141"/>
    </source>
</evidence>
<keyword evidence="7" id="KW-0479">Metal-binding</keyword>
<feature type="binding site" evidence="7">
    <location>
        <position position="29"/>
    </location>
    <ligand>
        <name>Mg(2+)</name>
        <dbReference type="ChEBI" id="CHEBI:18420"/>
    </ligand>
</feature>
<evidence type="ECO:0000256" key="3">
    <source>
        <dbReference type="ARBA" id="ARBA00022741"/>
    </source>
</evidence>
<feature type="binding site" evidence="7">
    <location>
        <position position="47"/>
    </location>
    <ligand>
        <name>substrate</name>
    </ligand>
</feature>
<comment type="cofactor">
    <cofactor evidence="7">
        <name>Mg(2+)</name>
        <dbReference type="ChEBI" id="CHEBI:18420"/>
    </cofactor>
    <text evidence="7">Binds 1 Mg(2+) ion per subunit.</text>
</comment>
<dbReference type="InterPro" id="IPR027417">
    <property type="entry name" value="P-loop_NTPase"/>
</dbReference>
<feature type="binding site" evidence="7">
    <location>
        <position position="147"/>
    </location>
    <ligand>
        <name>substrate</name>
    </ligand>
</feature>
<proteinExistence type="inferred from homology"/>
<evidence type="ECO:0000256" key="1">
    <source>
        <dbReference type="ARBA" id="ARBA00022605"/>
    </source>
</evidence>
<keyword evidence="7" id="KW-0963">Cytoplasm</keyword>
<accession>A0A1W1WZ11</accession>
<dbReference type="GO" id="GO:0009423">
    <property type="term" value="P:chorismate biosynthetic process"/>
    <property type="evidence" value="ECO:0007669"/>
    <property type="project" value="UniProtKB-UniRule"/>
</dbReference>
<protein>
    <recommendedName>
        <fullName evidence="7">Shikimate kinase</fullName>
        <shortName evidence="7">SK</shortName>
        <ecNumber evidence="7">2.7.1.71</ecNumber>
    </recommendedName>
</protein>
<keyword evidence="4 7" id="KW-0418">Kinase</keyword>
<dbReference type="EMBL" id="FWXF01000001">
    <property type="protein sequence ID" value="SMC16939.1"/>
    <property type="molecule type" value="Genomic_DNA"/>
</dbReference>
<reference evidence="8 9" key="1">
    <citation type="submission" date="2017-04" db="EMBL/GenBank/DDBJ databases">
        <authorList>
            <person name="Afonso C.L."/>
            <person name="Miller P.J."/>
            <person name="Scott M.A."/>
            <person name="Spackman E."/>
            <person name="Goraichik I."/>
            <person name="Dimitrov K.M."/>
            <person name="Suarez D.L."/>
            <person name="Swayne D.E."/>
        </authorList>
    </citation>
    <scope>NUCLEOTIDE SEQUENCE [LARGE SCALE GENOMIC DNA]</scope>
    <source>
        <strain evidence="8 9">DSM 13146</strain>
    </source>
</reference>
<keyword evidence="2 7" id="KW-0808">Transferase</keyword>
<evidence type="ECO:0000256" key="7">
    <source>
        <dbReference type="HAMAP-Rule" id="MF_00109"/>
    </source>
</evidence>
<dbReference type="PANTHER" id="PTHR21087">
    <property type="entry name" value="SHIKIMATE KINASE"/>
    <property type="match status" value="1"/>
</dbReference>
<organism evidence="8 9">
    <name type="scientific">Desulfacinum hydrothermale DSM 13146</name>
    <dbReference type="NCBI Taxonomy" id="1121390"/>
    <lineage>
        <taxon>Bacteria</taxon>
        <taxon>Pseudomonadati</taxon>
        <taxon>Thermodesulfobacteriota</taxon>
        <taxon>Syntrophobacteria</taxon>
        <taxon>Syntrophobacterales</taxon>
        <taxon>Syntrophobacteraceae</taxon>
        <taxon>Desulfacinum</taxon>
    </lineage>
</organism>
<dbReference type="RefSeq" id="WP_084055959.1">
    <property type="nucleotide sequence ID" value="NZ_FWXF01000001.1"/>
</dbReference>
<comment type="caution">
    <text evidence="7">Lacks conserved residue(s) required for the propagation of feature annotation.</text>
</comment>
<feature type="binding site" evidence="7">
    <location>
        <begin position="25"/>
        <end position="30"/>
    </location>
    <ligand>
        <name>ATP</name>
        <dbReference type="ChEBI" id="CHEBI:30616"/>
    </ligand>
</feature>
<keyword evidence="6 7" id="KW-0057">Aromatic amino acid biosynthesis</keyword>
<dbReference type="HAMAP" id="MF_00109">
    <property type="entry name" value="Shikimate_kinase"/>
    <property type="match status" value="1"/>
</dbReference>
<keyword evidence="5 7" id="KW-0067">ATP-binding</keyword>
<comment type="subunit">
    <text evidence="7">Monomer.</text>
</comment>
<dbReference type="GO" id="GO:0005524">
    <property type="term" value="F:ATP binding"/>
    <property type="evidence" value="ECO:0007669"/>
    <property type="project" value="UniProtKB-UniRule"/>
</dbReference>
<feature type="binding site" evidence="7">
    <location>
        <position position="92"/>
    </location>
    <ligand>
        <name>substrate</name>
    </ligand>
</feature>
<comment type="catalytic activity">
    <reaction evidence="7">
        <text>shikimate + ATP = 3-phosphoshikimate + ADP + H(+)</text>
        <dbReference type="Rhea" id="RHEA:13121"/>
        <dbReference type="ChEBI" id="CHEBI:15378"/>
        <dbReference type="ChEBI" id="CHEBI:30616"/>
        <dbReference type="ChEBI" id="CHEBI:36208"/>
        <dbReference type="ChEBI" id="CHEBI:145989"/>
        <dbReference type="ChEBI" id="CHEBI:456216"/>
        <dbReference type="EC" id="2.7.1.71"/>
    </reaction>
</comment>
<dbReference type="Proteomes" id="UP000192783">
    <property type="component" value="Unassembled WGS sequence"/>
</dbReference>
<comment type="pathway">
    <text evidence="7">Metabolic intermediate biosynthesis; chorismate biosynthesis; chorismate from D-erythrose 4-phosphate and phosphoenolpyruvate: step 5/7.</text>
</comment>
<dbReference type="OrthoDB" id="9800332at2"/>
<dbReference type="AlphaFoldDB" id="A0A1W1WZ11"/>
<name>A0A1W1WZ11_9BACT</name>
<evidence type="ECO:0000256" key="5">
    <source>
        <dbReference type="ARBA" id="ARBA00022840"/>
    </source>
</evidence>
<gene>
    <name evidence="7" type="primary">aroK</name>
    <name evidence="8" type="ORF">SAMN02746041_00199</name>
</gene>
<comment type="function">
    <text evidence="7">Catalyzes the specific phosphorylation of the 3-hydroxyl group of shikimic acid using ATP as a cosubstrate.</text>
</comment>
<dbReference type="CDD" id="cd00464">
    <property type="entry name" value="SK"/>
    <property type="match status" value="1"/>
</dbReference>
<dbReference type="EC" id="2.7.1.71" evidence="7"/>
<dbReference type="GO" id="GO:0004765">
    <property type="term" value="F:shikimate kinase activity"/>
    <property type="evidence" value="ECO:0007669"/>
    <property type="project" value="UniProtKB-UniRule"/>
</dbReference>
<keyword evidence="3 7" id="KW-0547">Nucleotide-binding</keyword>
<evidence type="ECO:0000256" key="2">
    <source>
        <dbReference type="ARBA" id="ARBA00022679"/>
    </source>
</evidence>
<dbReference type="Gene3D" id="3.40.50.300">
    <property type="entry name" value="P-loop containing nucleotide triphosphate hydrolases"/>
    <property type="match status" value="1"/>
</dbReference>
<feature type="binding site" evidence="7">
    <location>
        <position position="130"/>
    </location>
    <ligand>
        <name>ATP</name>
        <dbReference type="ChEBI" id="CHEBI:30616"/>
    </ligand>
</feature>
<dbReference type="GO" id="GO:0008652">
    <property type="term" value="P:amino acid biosynthetic process"/>
    <property type="evidence" value="ECO:0007669"/>
    <property type="project" value="UniProtKB-KW"/>
</dbReference>
<dbReference type="UniPathway" id="UPA00053">
    <property type="reaction ID" value="UER00088"/>
</dbReference>
<dbReference type="GO" id="GO:0009073">
    <property type="term" value="P:aromatic amino acid family biosynthetic process"/>
    <property type="evidence" value="ECO:0007669"/>
    <property type="project" value="UniProtKB-KW"/>
</dbReference>
<comment type="similarity">
    <text evidence="7">Belongs to the shikimate kinase family.</text>
</comment>